<accession>A0A6J5LNA4</accession>
<proteinExistence type="predicted"/>
<protein>
    <submittedName>
        <fullName evidence="2">Uncharacterized protein</fullName>
    </submittedName>
</protein>
<dbReference type="EMBL" id="LR796283">
    <property type="protein sequence ID" value="CAB4134416.1"/>
    <property type="molecule type" value="Genomic_DNA"/>
</dbReference>
<reference evidence="2" key="1">
    <citation type="submission" date="2020-04" db="EMBL/GenBank/DDBJ databases">
        <authorList>
            <person name="Chiriac C."/>
            <person name="Salcher M."/>
            <person name="Ghai R."/>
            <person name="Kavagutti S V."/>
        </authorList>
    </citation>
    <scope>NUCLEOTIDE SEQUENCE</scope>
</reference>
<organism evidence="2">
    <name type="scientific">uncultured Caudovirales phage</name>
    <dbReference type="NCBI Taxonomy" id="2100421"/>
    <lineage>
        <taxon>Viruses</taxon>
        <taxon>Duplodnaviria</taxon>
        <taxon>Heunggongvirae</taxon>
        <taxon>Uroviricota</taxon>
        <taxon>Caudoviricetes</taxon>
        <taxon>Peduoviridae</taxon>
        <taxon>Maltschvirus</taxon>
        <taxon>Maltschvirus maltsch</taxon>
    </lineage>
</organism>
<name>A0A6J5LNA4_9CAUD</name>
<sequence length="57" mass="6461">MRDRKNEPNNTPKRLLNPAMEKALNEAFAKVQRPPCMGNIPVEKIQRAVNSVSKNES</sequence>
<dbReference type="EMBL" id="LR796217">
    <property type="protein sequence ID" value="CAB4127754.1"/>
    <property type="molecule type" value="Genomic_DNA"/>
</dbReference>
<evidence type="ECO:0000313" key="2">
    <source>
        <dbReference type="EMBL" id="CAB4134416.1"/>
    </source>
</evidence>
<gene>
    <name evidence="2" type="ORF">UFOVP269_48</name>
    <name evidence="1" type="ORF">UFOVP98_22</name>
</gene>
<evidence type="ECO:0000313" key="1">
    <source>
        <dbReference type="EMBL" id="CAB4127754.1"/>
    </source>
</evidence>